<dbReference type="GO" id="GO:0046872">
    <property type="term" value="F:metal ion binding"/>
    <property type="evidence" value="ECO:0007669"/>
    <property type="project" value="UniProtKB-KW"/>
</dbReference>
<sequence length="253" mass="26641">MGTTASLRLAATADLHLRPAVAGKFRPGFLDLDRHADLLLLAGDLTEGGTVANTELLCAELADLPVPVVAVLGNHDHDENRGEFITRRLTDTGVVVLDGDSTVLTLCGHRIGIAGVMGGSGGFPGHPGDPERGSAEHRARMRRGPVDARRLRQALDGLDCATRVALTHFAPVVETLAGERESIYPGLGCHALGEAIDAGRATLALHGHAHAGSECGRTEGGVPVRNVSYPVLRRTYAVYDLAVDARRVRPPSP</sequence>
<evidence type="ECO:0000256" key="3">
    <source>
        <dbReference type="SAM" id="MobiDB-lite"/>
    </source>
</evidence>
<dbReference type="Gene3D" id="3.60.21.10">
    <property type="match status" value="1"/>
</dbReference>
<dbReference type="Pfam" id="PF00149">
    <property type="entry name" value="Metallophos"/>
    <property type="match status" value="1"/>
</dbReference>
<organism evidence="5 6">
    <name type="scientific">Nocardia neocaledoniensis</name>
    <dbReference type="NCBI Taxonomy" id="236511"/>
    <lineage>
        <taxon>Bacteria</taxon>
        <taxon>Bacillati</taxon>
        <taxon>Actinomycetota</taxon>
        <taxon>Actinomycetes</taxon>
        <taxon>Mycobacteriales</taxon>
        <taxon>Nocardiaceae</taxon>
        <taxon>Nocardia</taxon>
    </lineage>
</organism>
<dbReference type="PANTHER" id="PTHR31302">
    <property type="entry name" value="TRANSMEMBRANE PROTEIN WITH METALLOPHOSPHOESTERASE DOMAIN-RELATED"/>
    <property type="match status" value="1"/>
</dbReference>
<dbReference type="GO" id="GO:0009245">
    <property type="term" value="P:lipid A biosynthetic process"/>
    <property type="evidence" value="ECO:0007669"/>
    <property type="project" value="TreeGrafter"/>
</dbReference>
<keyword evidence="6" id="KW-1185">Reference proteome</keyword>
<dbReference type="SUPFAM" id="SSF56300">
    <property type="entry name" value="Metallo-dependent phosphatases"/>
    <property type="match status" value="1"/>
</dbReference>
<evidence type="ECO:0000256" key="2">
    <source>
        <dbReference type="ARBA" id="ARBA00022801"/>
    </source>
</evidence>
<keyword evidence="2" id="KW-0378">Hydrolase</keyword>
<name>A0A317P0A9_9NOCA</name>
<keyword evidence="1" id="KW-0479">Metal-binding</keyword>
<dbReference type="CDD" id="cd00838">
    <property type="entry name" value="MPP_superfamily"/>
    <property type="match status" value="1"/>
</dbReference>
<dbReference type="InterPro" id="IPR004843">
    <property type="entry name" value="Calcineurin-like_PHP"/>
</dbReference>
<dbReference type="EMBL" id="QGTL01000001">
    <property type="protein sequence ID" value="PWV81009.1"/>
    <property type="molecule type" value="Genomic_DNA"/>
</dbReference>
<accession>A0A317P0A9</accession>
<proteinExistence type="predicted"/>
<dbReference type="PIRSF" id="PIRSF008292">
    <property type="entry name" value="UCP008292"/>
    <property type="match status" value="1"/>
</dbReference>
<evidence type="ECO:0000259" key="4">
    <source>
        <dbReference type="Pfam" id="PF00149"/>
    </source>
</evidence>
<protein>
    <submittedName>
        <fullName evidence="5">Icc-related predicted phosphoesterase</fullName>
    </submittedName>
</protein>
<feature type="region of interest" description="Disordered" evidence="3">
    <location>
        <begin position="120"/>
        <end position="144"/>
    </location>
</feature>
<dbReference type="InterPro" id="IPR016538">
    <property type="entry name" value="UCP008292"/>
</dbReference>
<dbReference type="GO" id="GO:0016020">
    <property type="term" value="C:membrane"/>
    <property type="evidence" value="ECO:0007669"/>
    <property type="project" value="GOC"/>
</dbReference>
<evidence type="ECO:0000313" key="6">
    <source>
        <dbReference type="Proteomes" id="UP000246410"/>
    </source>
</evidence>
<evidence type="ECO:0000256" key="1">
    <source>
        <dbReference type="ARBA" id="ARBA00022723"/>
    </source>
</evidence>
<evidence type="ECO:0000313" key="5">
    <source>
        <dbReference type="EMBL" id="PWV81009.1"/>
    </source>
</evidence>
<dbReference type="Proteomes" id="UP000246410">
    <property type="component" value="Unassembled WGS sequence"/>
</dbReference>
<dbReference type="PANTHER" id="PTHR31302:SF31">
    <property type="entry name" value="PHOSPHODIESTERASE YAEI"/>
    <property type="match status" value="1"/>
</dbReference>
<feature type="domain" description="Calcineurin-like phosphoesterase" evidence="4">
    <location>
        <begin position="8"/>
        <end position="211"/>
    </location>
</feature>
<feature type="compositionally biased region" description="Basic and acidic residues" evidence="3">
    <location>
        <begin position="128"/>
        <end position="144"/>
    </location>
</feature>
<dbReference type="GO" id="GO:0008758">
    <property type="term" value="F:UDP-2,3-diacylglucosamine hydrolase activity"/>
    <property type="evidence" value="ECO:0007669"/>
    <property type="project" value="TreeGrafter"/>
</dbReference>
<dbReference type="RefSeq" id="WP_110035613.1">
    <property type="nucleotide sequence ID" value="NZ_QGTL01000001.1"/>
</dbReference>
<dbReference type="InterPro" id="IPR029052">
    <property type="entry name" value="Metallo-depent_PP-like"/>
</dbReference>
<reference evidence="5 6" key="1">
    <citation type="submission" date="2018-05" db="EMBL/GenBank/DDBJ databases">
        <title>Genomic Encyclopedia of Type Strains, Phase IV (KMG-IV): sequencing the most valuable type-strain genomes for metagenomic binning, comparative biology and taxonomic classification.</title>
        <authorList>
            <person name="Goeker M."/>
        </authorList>
    </citation>
    <scope>NUCLEOTIDE SEQUENCE [LARGE SCALE GENOMIC DNA]</scope>
    <source>
        <strain evidence="5 6">DSM 44717</strain>
    </source>
</reference>
<gene>
    <name evidence="5" type="ORF">DFR69_101345</name>
</gene>
<comment type="caution">
    <text evidence="5">The sequence shown here is derived from an EMBL/GenBank/DDBJ whole genome shotgun (WGS) entry which is preliminary data.</text>
</comment>
<dbReference type="InterPro" id="IPR051158">
    <property type="entry name" value="Metallophosphoesterase_sf"/>
</dbReference>
<dbReference type="AlphaFoldDB" id="A0A317P0A9"/>